<dbReference type="Gene3D" id="3.30.2010.10">
    <property type="entry name" value="Metalloproteases ('zincins'), catalytic domain"/>
    <property type="match status" value="1"/>
</dbReference>
<dbReference type="EMBL" id="CP066786">
    <property type="protein sequence ID" value="QQM29792.1"/>
    <property type="molecule type" value="Genomic_DNA"/>
</dbReference>
<feature type="domain" description="Peptidase M48" evidence="7">
    <location>
        <begin position="64"/>
        <end position="236"/>
    </location>
</feature>
<keyword evidence="1 6" id="KW-0645">Protease</keyword>
<evidence type="ECO:0000256" key="3">
    <source>
        <dbReference type="ARBA" id="ARBA00022801"/>
    </source>
</evidence>
<sequence>MPQNGRDSFCRRLAGLFLLILLAGCQSGLRAPSSSDSSGAAAAVRSRLERESGGLYRNAVLSRDLAAIGDRLSEASGGMPVTVLVLDTTIANAYFAPGGYIYLTRKLLTLTGDESETAAVIAHEMAHILSGHAEARARFGVGAAVSSADIRQAIGNSDDVRALLAKGSASIAAFSRQQELEADALAIGLLAQAGYDPAALARFLKAMQAYERAGPGGETFVASHPAPSLRVARAERLAEARTSSPPG</sequence>
<dbReference type="InterPro" id="IPR051156">
    <property type="entry name" value="Mito/Outer_Membr_Metalloprot"/>
</dbReference>
<protein>
    <submittedName>
        <fullName evidence="8">M48 family metallopeptidase</fullName>
    </submittedName>
</protein>
<dbReference type="KEGG" id="mlut:JET14_16040"/>
<evidence type="ECO:0000256" key="4">
    <source>
        <dbReference type="ARBA" id="ARBA00022833"/>
    </source>
</evidence>
<dbReference type="RefSeq" id="WP_200334789.1">
    <property type="nucleotide sequence ID" value="NZ_CP066786.1"/>
</dbReference>
<keyword evidence="4 6" id="KW-0862">Zinc</keyword>
<keyword evidence="5 6" id="KW-0482">Metalloprotease</keyword>
<evidence type="ECO:0000313" key="9">
    <source>
        <dbReference type="Proteomes" id="UP000596083"/>
    </source>
</evidence>
<dbReference type="PROSITE" id="PS51257">
    <property type="entry name" value="PROKAR_LIPOPROTEIN"/>
    <property type="match status" value="1"/>
</dbReference>
<evidence type="ECO:0000259" key="7">
    <source>
        <dbReference type="Pfam" id="PF01435"/>
    </source>
</evidence>
<dbReference type="InterPro" id="IPR001915">
    <property type="entry name" value="Peptidase_M48"/>
</dbReference>
<accession>A0A7T7KKM8</accession>
<dbReference type="Proteomes" id="UP000596083">
    <property type="component" value="Chromosome"/>
</dbReference>
<gene>
    <name evidence="8" type="ORF">JET14_16040</name>
</gene>
<evidence type="ECO:0000256" key="1">
    <source>
        <dbReference type="ARBA" id="ARBA00022670"/>
    </source>
</evidence>
<dbReference type="GO" id="GO:0004222">
    <property type="term" value="F:metalloendopeptidase activity"/>
    <property type="evidence" value="ECO:0007669"/>
    <property type="project" value="InterPro"/>
</dbReference>
<dbReference type="Pfam" id="PF01435">
    <property type="entry name" value="Peptidase_M48"/>
    <property type="match status" value="1"/>
</dbReference>
<name>A0A7T7KKM8_9HYPH</name>
<comment type="cofactor">
    <cofactor evidence="6">
        <name>Zn(2+)</name>
        <dbReference type="ChEBI" id="CHEBI:29105"/>
    </cofactor>
    <text evidence="6">Binds 1 zinc ion per subunit.</text>
</comment>
<organism evidence="8 9">
    <name type="scientific">Martelella lutilitoris</name>
    <dbReference type="NCBI Taxonomy" id="2583532"/>
    <lineage>
        <taxon>Bacteria</taxon>
        <taxon>Pseudomonadati</taxon>
        <taxon>Pseudomonadota</taxon>
        <taxon>Alphaproteobacteria</taxon>
        <taxon>Hyphomicrobiales</taxon>
        <taxon>Aurantimonadaceae</taxon>
        <taxon>Martelella</taxon>
    </lineage>
</organism>
<dbReference type="CDD" id="cd07324">
    <property type="entry name" value="M48C_Oma1-like"/>
    <property type="match status" value="1"/>
</dbReference>
<proteinExistence type="inferred from homology"/>
<dbReference type="PANTHER" id="PTHR22726">
    <property type="entry name" value="METALLOENDOPEPTIDASE OMA1"/>
    <property type="match status" value="1"/>
</dbReference>
<dbReference type="GO" id="GO:0016020">
    <property type="term" value="C:membrane"/>
    <property type="evidence" value="ECO:0007669"/>
    <property type="project" value="TreeGrafter"/>
</dbReference>
<dbReference type="GO" id="GO:0051603">
    <property type="term" value="P:proteolysis involved in protein catabolic process"/>
    <property type="evidence" value="ECO:0007669"/>
    <property type="project" value="TreeGrafter"/>
</dbReference>
<dbReference type="PANTHER" id="PTHR22726:SF1">
    <property type="entry name" value="METALLOENDOPEPTIDASE OMA1, MITOCHONDRIAL"/>
    <property type="match status" value="1"/>
</dbReference>
<comment type="similarity">
    <text evidence="6">Belongs to the peptidase M48 family.</text>
</comment>
<keyword evidence="2" id="KW-0479">Metal-binding</keyword>
<reference evidence="8 9" key="1">
    <citation type="submission" date="2020-12" db="EMBL/GenBank/DDBJ databases">
        <authorList>
            <person name="Zheng R.K."/>
            <person name="Sun C.M."/>
        </authorList>
    </citation>
    <scope>NUCLEOTIDE SEQUENCE [LARGE SCALE GENOMIC DNA]</scope>
    <source>
        <strain evidence="8 9">ZRK001</strain>
    </source>
</reference>
<keyword evidence="3 6" id="KW-0378">Hydrolase</keyword>
<evidence type="ECO:0000256" key="5">
    <source>
        <dbReference type="ARBA" id="ARBA00023049"/>
    </source>
</evidence>
<dbReference type="GO" id="GO:0046872">
    <property type="term" value="F:metal ion binding"/>
    <property type="evidence" value="ECO:0007669"/>
    <property type="project" value="UniProtKB-KW"/>
</dbReference>
<evidence type="ECO:0000313" key="8">
    <source>
        <dbReference type="EMBL" id="QQM29792.1"/>
    </source>
</evidence>
<dbReference type="AlphaFoldDB" id="A0A7T7KKM8"/>
<evidence type="ECO:0000256" key="2">
    <source>
        <dbReference type="ARBA" id="ARBA00022723"/>
    </source>
</evidence>
<evidence type="ECO:0000256" key="6">
    <source>
        <dbReference type="RuleBase" id="RU003983"/>
    </source>
</evidence>